<dbReference type="GO" id="GO:0000030">
    <property type="term" value="F:mannosyltransferase activity"/>
    <property type="evidence" value="ECO:0007669"/>
    <property type="project" value="TreeGrafter"/>
</dbReference>
<protein>
    <recommendedName>
        <fullName evidence="4">Glycosyltransferase RgtA/B/C/D-like domain-containing protein</fullName>
    </recommendedName>
</protein>
<dbReference type="GO" id="GO:0035269">
    <property type="term" value="P:protein O-linked glycosylation via mannose"/>
    <property type="evidence" value="ECO:0007669"/>
    <property type="project" value="TreeGrafter"/>
</dbReference>
<feature type="transmembrane region" description="Helical" evidence="1">
    <location>
        <begin position="588"/>
        <end position="609"/>
    </location>
</feature>
<feature type="transmembrane region" description="Helical" evidence="1">
    <location>
        <begin position="671"/>
        <end position="700"/>
    </location>
</feature>
<feature type="transmembrane region" description="Helical" evidence="1">
    <location>
        <begin position="638"/>
        <end position="659"/>
    </location>
</feature>
<feature type="transmembrane region" description="Helical" evidence="1">
    <location>
        <begin position="798"/>
        <end position="818"/>
    </location>
</feature>
<feature type="transmembrane region" description="Helical" evidence="1">
    <location>
        <begin position="447"/>
        <end position="471"/>
    </location>
</feature>
<gene>
    <name evidence="2" type="ORF">UU14_C0004G0002</name>
</gene>
<accession>A0A0G0TCK5</accession>
<feature type="transmembrane region" description="Helical" evidence="1">
    <location>
        <begin position="762"/>
        <end position="786"/>
    </location>
</feature>
<evidence type="ECO:0000256" key="1">
    <source>
        <dbReference type="SAM" id="Phobius"/>
    </source>
</evidence>
<proteinExistence type="predicted"/>
<sequence>MQKLIQWWDKYVLKFGVLFLLIFIPLFPKIPLLPQLFDIRQTWQYIRLDDIVVALLAGIFVIETIKRRTTIKSPLSIPIVVYWIIGALSVVHALLFMVGTVPHLFSHLVIFHYLRRIEYLILFFISFSSIKSKKDVQHYIFAFLIAFIAIMLYGYGQKLLPATVPAFPTMNEEFAKGDPIYLDTDSRIISSFAGHYDLAAYLVFTLAIIGSFFLGLPNAVKKISLAVLGISGLVLMMFTKSRVSFSAFIVSIIVLLLLHKKKWLIAPLVVLGFASLFFGGGLSDRFGKTVRVEPVVYQLPQEKPLATLEDFIRVTPTPYEELPLGSGYLDAPFLERFGEPYTVELINYSEATSSAVPLPRTYLVKQTMVYDISLTTRIQGQWPRAVEALKRNILLGSGYSALGAATDGDYFRMLGETGMLGTISFLSIFVLFFLIVARYLKHEKDPFLRSFVIGVSAGLSGLFVNAIFIDIFEASKIAYVMWMTIGVVTALIVLKTNDASIPWKDLRTFFKSTPVAIGIMLLVSILLFYRVLFHHFSGDDFTWLRWAMTTTPSDIVRYFVDSDKFFYRPLTKTVFYSLYQIFGKEQPALYHLTSLVFHMISTFLVYLIVKIISNKRFIAFVASLLFLIHPIHAENIFWVSGLSSVMSGSLYLASVYDMLVFDRTKKWHRWIWYGLSLLSFALALSSYEMSMSLPGILLMYYIFKRKYRMYGAVMPRIRSFIYRAVLPVLPHMLVLLIYLYVRNAIAESYWMQGDYNVNIVKLPFNIVGNSIGYVGELLVGFSAISWYDYLRMTLRENLILAMFVGISLISLLFLTVKTMFKNKNLLSSDILMYTGWFFISLVPALGLGNIAERYLYVPSVGGVGIIAVILYKIGQRSLVSKIVASILLGGLISIYTIQLSHAKETWRQAGTIAHNVIESVSEAHVTFPDDSTLYFINIPLRVERAWVFPVGLDDAIWLTYQNDAITVETGLDLETALKLKEKTPNSYVFVYNNDTLQEIEGTGIQEPLNE</sequence>
<feature type="transmembrane region" description="Helical" evidence="1">
    <location>
        <begin position="878"/>
        <end position="897"/>
    </location>
</feature>
<feature type="transmembrane region" description="Helical" evidence="1">
    <location>
        <begin position="244"/>
        <end position="259"/>
    </location>
</feature>
<keyword evidence="1" id="KW-0472">Membrane</keyword>
<dbReference type="PANTHER" id="PTHR44395">
    <property type="match status" value="1"/>
</dbReference>
<feature type="transmembrane region" description="Helical" evidence="1">
    <location>
        <begin position="104"/>
        <end position="127"/>
    </location>
</feature>
<reference evidence="2 3" key="1">
    <citation type="journal article" date="2015" name="Nature">
        <title>rRNA introns, odd ribosomes, and small enigmatic genomes across a large radiation of phyla.</title>
        <authorList>
            <person name="Brown C.T."/>
            <person name="Hug L.A."/>
            <person name="Thomas B.C."/>
            <person name="Sharon I."/>
            <person name="Castelle C.J."/>
            <person name="Singh A."/>
            <person name="Wilkins M.J."/>
            <person name="Williams K.H."/>
            <person name="Banfield J.F."/>
        </authorList>
    </citation>
    <scope>NUCLEOTIDE SEQUENCE [LARGE SCALE GENOMIC DNA]</scope>
</reference>
<evidence type="ECO:0000313" key="3">
    <source>
        <dbReference type="Proteomes" id="UP000034664"/>
    </source>
</evidence>
<feature type="transmembrane region" description="Helical" evidence="1">
    <location>
        <begin position="139"/>
        <end position="156"/>
    </location>
</feature>
<feature type="transmembrane region" description="Helical" evidence="1">
    <location>
        <begin position="830"/>
        <end position="848"/>
    </location>
</feature>
<evidence type="ECO:0000313" key="2">
    <source>
        <dbReference type="EMBL" id="KKR72571.1"/>
    </source>
</evidence>
<feature type="transmembrane region" description="Helical" evidence="1">
    <location>
        <begin position="12"/>
        <end position="33"/>
    </location>
</feature>
<feature type="transmembrane region" description="Helical" evidence="1">
    <location>
        <begin position="616"/>
        <end position="632"/>
    </location>
</feature>
<dbReference type="Proteomes" id="UP000034664">
    <property type="component" value="Unassembled WGS sequence"/>
</dbReference>
<dbReference type="PANTHER" id="PTHR44395:SF1">
    <property type="entry name" value="PROTEIN O-MANNOSYL-TRANSFERASE TMTC3"/>
    <property type="match status" value="1"/>
</dbReference>
<dbReference type="EMBL" id="LBZM01000004">
    <property type="protein sequence ID" value="KKR72571.1"/>
    <property type="molecule type" value="Genomic_DNA"/>
</dbReference>
<feature type="transmembrane region" description="Helical" evidence="1">
    <location>
        <begin position="477"/>
        <end position="494"/>
    </location>
</feature>
<feature type="transmembrane region" description="Helical" evidence="1">
    <location>
        <begin position="854"/>
        <end position="871"/>
    </location>
</feature>
<feature type="transmembrane region" description="Helical" evidence="1">
    <location>
        <begin position="419"/>
        <end position="440"/>
    </location>
</feature>
<feature type="transmembrane region" description="Helical" evidence="1">
    <location>
        <begin position="77"/>
        <end position="98"/>
    </location>
</feature>
<feature type="transmembrane region" description="Helical" evidence="1">
    <location>
        <begin position="720"/>
        <end position="741"/>
    </location>
</feature>
<name>A0A0G0TCK5_9BACT</name>
<dbReference type="AlphaFoldDB" id="A0A0G0TCK5"/>
<feature type="transmembrane region" description="Helical" evidence="1">
    <location>
        <begin position="264"/>
        <end position="282"/>
    </location>
</feature>
<feature type="transmembrane region" description="Helical" evidence="1">
    <location>
        <begin position="198"/>
        <end position="216"/>
    </location>
</feature>
<keyword evidence="1" id="KW-0812">Transmembrane</keyword>
<organism evidence="2 3">
    <name type="scientific">Candidatus Roizmanbacteria bacterium GW2011_GWB1_40_7</name>
    <dbReference type="NCBI Taxonomy" id="1618482"/>
    <lineage>
        <taxon>Bacteria</taxon>
        <taxon>Candidatus Roizmaniibacteriota</taxon>
    </lineage>
</organism>
<feature type="transmembrane region" description="Helical" evidence="1">
    <location>
        <begin position="515"/>
        <end position="533"/>
    </location>
</feature>
<evidence type="ECO:0008006" key="4">
    <source>
        <dbReference type="Google" id="ProtNLM"/>
    </source>
</evidence>
<comment type="caution">
    <text evidence="2">The sequence shown here is derived from an EMBL/GenBank/DDBJ whole genome shotgun (WGS) entry which is preliminary data.</text>
</comment>
<keyword evidence="1" id="KW-1133">Transmembrane helix</keyword>